<dbReference type="SUPFAM" id="SSF53335">
    <property type="entry name" value="S-adenosyl-L-methionine-dependent methyltransferases"/>
    <property type="match status" value="1"/>
</dbReference>
<comment type="subcellular location">
    <subcellularLocation>
        <location evidence="1">Cytoplasm</location>
    </subcellularLocation>
</comment>
<dbReference type="InterPro" id="IPR002478">
    <property type="entry name" value="PUA"/>
</dbReference>
<keyword evidence="6" id="KW-0949">S-adenosyl-L-methionine</keyword>
<dbReference type="CDD" id="cd21153">
    <property type="entry name" value="PUA_RlmI"/>
    <property type="match status" value="1"/>
</dbReference>
<evidence type="ECO:0000313" key="11">
    <source>
        <dbReference type="Proteomes" id="UP000824072"/>
    </source>
</evidence>
<dbReference type="GO" id="GO:0005737">
    <property type="term" value="C:cytoplasm"/>
    <property type="evidence" value="ECO:0007669"/>
    <property type="project" value="UniProtKB-SubCell"/>
</dbReference>
<keyword evidence="7" id="KW-0694">RNA-binding</keyword>
<keyword evidence="3" id="KW-0698">rRNA processing</keyword>
<evidence type="ECO:0000256" key="3">
    <source>
        <dbReference type="ARBA" id="ARBA00022552"/>
    </source>
</evidence>
<comment type="caution">
    <text evidence="10">The sequence shown here is derived from an EMBL/GenBank/DDBJ whole genome shotgun (WGS) entry which is preliminary data.</text>
</comment>
<dbReference type="GO" id="GO:0006364">
    <property type="term" value="P:rRNA processing"/>
    <property type="evidence" value="ECO:0007669"/>
    <property type="project" value="UniProtKB-KW"/>
</dbReference>
<dbReference type="GO" id="GO:0008168">
    <property type="term" value="F:methyltransferase activity"/>
    <property type="evidence" value="ECO:0007669"/>
    <property type="project" value="UniProtKB-KW"/>
</dbReference>
<reference evidence="10" key="2">
    <citation type="journal article" date="2021" name="PeerJ">
        <title>Extensive microbial diversity within the chicken gut microbiome revealed by metagenomics and culture.</title>
        <authorList>
            <person name="Gilroy R."/>
            <person name="Ravi A."/>
            <person name="Getino M."/>
            <person name="Pursley I."/>
            <person name="Horton D.L."/>
            <person name="Alikhan N.F."/>
            <person name="Baker D."/>
            <person name="Gharbi K."/>
            <person name="Hall N."/>
            <person name="Watson M."/>
            <person name="Adriaenssens E.M."/>
            <person name="Foster-Nyarko E."/>
            <person name="Jarju S."/>
            <person name="Secka A."/>
            <person name="Antonio M."/>
            <person name="Oren A."/>
            <person name="Chaudhuri R.R."/>
            <person name="La Ragione R."/>
            <person name="Hildebrand F."/>
            <person name="Pallen M.J."/>
        </authorList>
    </citation>
    <scope>NUCLEOTIDE SEQUENCE</scope>
    <source>
        <strain evidence="10">ChiHcec3-11533</strain>
    </source>
</reference>
<dbReference type="Gene3D" id="3.40.50.150">
    <property type="entry name" value="Vaccinia Virus protein VP39"/>
    <property type="match status" value="1"/>
</dbReference>
<dbReference type="GO" id="GO:0032259">
    <property type="term" value="P:methylation"/>
    <property type="evidence" value="ECO:0007669"/>
    <property type="project" value="UniProtKB-KW"/>
</dbReference>
<feature type="domain" description="PUA" evidence="9">
    <location>
        <begin position="2"/>
        <end position="86"/>
    </location>
</feature>
<dbReference type="AlphaFoldDB" id="A0A9D1IF41"/>
<name>A0A9D1IF41_9FIRM</name>
<dbReference type="PROSITE" id="PS50890">
    <property type="entry name" value="PUA"/>
    <property type="match status" value="1"/>
</dbReference>
<protein>
    <submittedName>
        <fullName evidence="10">Class I SAM-dependent rRNA methyltransferase</fullName>
    </submittedName>
</protein>
<dbReference type="Gene3D" id="2.30.130.10">
    <property type="entry name" value="PUA domain"/>
    <property type="match status" value="1"/>
</dbReference>
<evidence type="ECO:0000259" key="9">
    <source>
        <dbReference type="SMART" id="SM00359"/>
    </source>
</evidence>
<dbReference type="InterPro" id="IPR036974">
    <property type="entry name" value="PUA_sf"/>
</dbReference>
<dbReference type="Proteomes" id="UP000824072">
    <property type="component" value="Unassembled WGS sequence"/>
</dbReference>
<dbReference type="PANTHER" id="PTHR42873">
    <property type="entry name" value="RIBOSOMAL RNA LARGE SUBUNIT METHYLTRANSFERASE"/>
    <property type="match status" value="1"/>
</dbReference>
<keyword evidence="2" id="KW-0963">Cytoplasm</keyword>
<evidence type="ECO:0000256" key="4">
    <source>
        <dbReference type="ARBA" id="ARBA00022603"/>
    </source>
</evidence>
<reference evidence="10" key="1">
    <citation type="submission" date="2020-10" db="EMBL/GenBank/DDBJ databases">
        <authorList>
            <person name="Gilroy R."/>
        </authorList>
    </citation>
    <scope>NUCLEOTIDE SEQUENCE</scope>
    <source>
        <strain evidence="10">ChiHcec3-11533</strain>
    </source>
</reference>
<evidence type="ECO:0000256" key="2">
    <source>
        <dbReference type="ARBA" id="ARBA00022490"/>
    </source>
</evidence>
<evidence type="ECO:0000313" key="10">
    <source>
        <dbReference type="EMBL" id="HIU34754.1"/>
    </source>
</evidence>
<dbReference type="SUPFAM" id="SSF88697">
    <property type="entry name" value="PUA domain-like"/>
    <property type="match status" value="1"/>
</dbReference>
<proteinExistence type="inferred from homology"/>
<evidence type="ECO:0000256" key="8">
    <source>
        <dbReference type="ARBA" id="ARBA00038091"/>
    </source>
</evidence>
<dbReference type="Gene3D" id="3.30.750.80">
    <property type="entry name" value="RNA methyltransferase domain (HRMD) like"/>
    <property type="match status" value="1"/>
</dbReference>
<evidence type="ECO:0000256" key="6">
    <source>
        <dbReference type="ARBA" id="ARBA00022691"/>
    </source>
</evidence>
<dbReference type="Pfam" id="PF17785">
    <property type="entry name" value="PUA_3"/>
    <property type="match status" value="1"/>
</dbReference>
<evidence type="ECO:0000256" key="7">
    <source>
        <dbReference type="ARBA" id="ARBA00022884"/>
    </source>
</evidence>
<sequence length="388" mass="43872">MAKAILRKTRESKVRAGHPWIYASEIEREEGTCEPGEIIDVISCKGTFLGRALYNPQSQITLRMITTNDEPVDEAFFRRRIEDAWAYRKLLCDPMSCRVIFSESDFLPGLVVDKFADVLSVQTLSLAMDRRKHMLAQLLMEITGATGAYERNDVPVRRHEGLSQVTGLLAGEVPDRVWMRENGIEFAVDVKNGQKTGFFLDQKQNRAAIRPFCAGAKVIDCFCHNGSFSLHAKKYGAREVLGVDISEEAIEVARENAERNGLDARFEAHNCFDFLREKTEAGEKYDLVILDPPAFTKSRATVESALRGYKEINLRGLKLTRPGGFLVTCSCSQHISAEMFQDMLNQAARDAKKRVRLVEFRTQALDHPILPQAPETKYLKCVFLQVME</sequence>
<gene>
    <name evidence="10" type="ORF">IAB02_09340</name>
</gene>
<dbReference type="InterPro" id="IPR029063">
    <property type="entry name" value="SAM-dependent_MTases_sf"/>
</dbReference>
<accession>A0A9D1IF41</accession>
<evidence type="ECO:0000256" key="5">
    <source>
        <dbReference type="ARBA" id="ARBA00022679"/>
    </source>
</evidence>
<keyword evidence="4 10" id="KW-0489">Methyltransferase</keyword>
<dbReference type="GO" id="GO:0003723">
    <property type="term" value="F:RNA binding"/>
    <property type="evidence" value="ECO:0007669"/>
    <property type="project" value="UniProtKB-KW"/>
</dbReference>
<dbReference type="CDD" id="cd02440">
    <property type="entry name" value="AdoMet_MTases"/>
    <property type="match status" value="1"/>
</dbReference>
<evidence type="ECO:0000256" key="1">
    <source>
        <dbReference type="ARBA" id="ARBA00004496"/>
    </source>
</evidence>
<organism evidence="10 11">
    <name type="scientific">Candidatus Pullichristensenella excrementigallinarum</name>
    <dbReference type="NCBI Taxonomy" id="2840907"/>
    <lineage>
        <taxon>Bacteria</taxon>
        <taxon>Bacillati</taxon>
        <taxon>Bacillota</taxon>
        <taxon>Clostridia</taxon>
        <taxon>Candidatus Pullichristensenella</taxon>
    </lineage>
</organism>
<keyword evidence="5" id="KW-0808">Transferase</keyword>
<dbReference type="SMART" id="SM00359">
    <property type="entry name" value="PUA"/>
    <property type="match status" value="1"/>
</dbReference>
<comment type="similarity">
    <text evidence="8">Belongs to the methyltransferase superfamily. RlmI family.</text>
</comment>
<dbReference type="InterPro" id="IPR019614">
    <property type="entry name" value="SAM-dep_methyl-trfase"/>
</dbReference>
<dbReference type="InterPro" id="IPR015947">
    <property type="entry name" value="PUA-like_sf"/>
</dbReference>
<dbReference type="PANTHER" id="PTHR42873:SF1">
    <property type="entry name" value="S-ADENOSYLMETHIONINE-DEPENDENT METHYLTRANSFERASE DOMAIN-CONTAINING PROTEIN"/>
    <property type="match status" value="1"/>
</dbReference>
<dbReference type="Pfam" id="PF10672">
    <property type="entry name" value="Methyltrans_SAM"/>
    <property type="match status" value="1"/>
</dbReference>
<dbReference type="CDD" id="cd11572">
    <property type="entry name" value="RlmI_M_like"/>
    <property type="match status" value="1"/>
</dbReference>
<dbReference type="InterPro" id="IPR041532">
    <property type="entry name" value="RlmI-like_PUA"/>
</dbReference>
<dbReference type="EMBL" id="DVMU01000203">
    <property type="protein sequence ID" value="HIU34754.1"/>
    <property type="molecule type" value="Genomic_DNA"/>
</dbReference>